<sequence>MDAAQLTIAARPQSRLRLRAPGGELLSFLRTGTWTGDLSGARIWTGRSDGPGAGQALLSFDGSRLVGRLDRPGGASLHLTTERDGTWLVEPDAPVAAAATAAAADSQIDYLMPPATLPADPGVGAAQDERASADVVVAYTKGFRAHFDQPGGGGDYGLASRLDTLFGGINAALSSGINARVRIVHAIQVDYPDDTDDLQALRELTGADGVPAHPAFAEVRRARDAYGGDMVYLVRKYSGPQGGHCGASWMIGGGLTPYERASSGLAYAVFDWDLGRYFCTEYSAAHQFGHALGLQHDRASASRNGSLEYGAFPYAFGHVSGPATDPNAIRTVMAHPVETPQYRNLLSTPDRPCYGQVCGVQDQADNRRAARQTFPVLSSFRPKRVPGGSVVGDFDMSGGGELYWRNLASQEFAIWPHAEPSGGRGFFMVAPYDVAAVADFTGDGRSDVLWKSDADHYLVLWAAQGDGYEQRAIGGFEPGMRFVGVGDFDGDERYDIAWRNHASGDLKLWLMRGERIAATRSAWMPGWYEILGIGDFAGDGRSDIVYADAASVNLYMNDGVSFAGARVAGRPAGWNYAGSGDMDSDGRDDMSWISPALSRLSYWRLDGARIVGNPSLRTEPYERLAAMRHLFGRSGVELLWDDAAEDAPSGPRYLRMHSPLNDDSRYASYPRGWEIR</sequence>
<dbReference type="SUPFAM" id="SSF55486">
    <property type="entry name" value="Metalloproteases ('zincins'), catalytic domain"/>
    <property type="match status" value="1"/>
</dbReference>
<gene>
    <name evidence="1" type="ORF">ABU614_11260</name>
</gene>
<accession>A0AAU8N152</accession>
<proteinExistence type="predicted"/>
<dbReference type="PANTHER" id="PTHR46580">
    <property type="entry name" value="SENSOR KINASE-RELATED"/>
    <property type="match status" value="1"/>
</dbReference>
<reference evidence="1" key="1">
    <citation type="submission" date="2024-06" db="EMBL/GenBank/DDBJ databases">
        <authorList>
            <person name="Li S."/>
        </authorList>
    </citation>
    <scope>NUCLEOTIDE SEQUENCE</scope>
    <source>
        <strain evidence="1">SR10</strain>
    </source>
</reference>
<dbReference type="PANTHER" id="PTHR46580:SF2">
    <property type="entry name" value="MAM DOMAIN-CONTAINING PROTEIN"/>
    <property type="match status" value="1"/>
</dbReference>
<organism evidence="1">
    <name type="scientific">Lysobacter firmicutimachus</name>
    <dbReference type="NCBI Taxonomy" id="1792846"/>
    <lineage>
        <taxon>Bacteria</taxon>
        <taxon>Pseudomonadati</taxon>
        <taxon>Pseudomonadota</taxon>
        <taxon>Gammaproteobacteria</taxon>
        <taxon>Lysobacterales</taxon>
        <taxon>Lysobacteraceae</taxon>
        <taxon>Lysobacter</taxon>
    </lineage>
</organism>
<dbReference type="AlphaFoldDB" id="A0AAU8N152"/>
<dbReference type="EMBL" id="CP159925">
    <property type="protein sequence ID" value="XCO77330.1"/>
    <property type="molecule type" value="Genomic_DNA"/>
</dbReference>
<dbReference type="Pfam" id="PF13583">
    <property type="entry name" value="Reprolysin_4"/>
    <property type="match status" value="1"/>
</dbReference>
<evidence type="ECO:0000313" key="1">
    <source>
        <dbReference type="EMBL" id="XCO77330.1"/>
    </source>
</evidence>
<dbReference type="RefSeq" id="WP_363800659.1">
    <property type="nucleotide sequence ID" value="NZ_CP159925.1"/>
</dbReference>
<dbReference type="SUPFAM" id="SSF69318">
    <property type="entry name" value="Integrin alpha N-terminal domain"/>
    <property type="match status" value="1"/>
</dbReference>
<dbReference type="InterPro" id="IPR028994">
    <property type="entry name" value="Integrin_alpha_N"/>
</dbReference>
<name>A0AAU8N152_9GAMM</name>
<protein>
    <submittedName>
        <fullName evidence="1">Reprolysin-like metallopeptidase</fullName>
    </submittedName>
</protein>